<dbReference type="PANTHER" id="PTHR42973">
    <property type="entry name" value="BINDING OXIDOREDUCTASE, PUTATIVE (AFU_ORTHOLOGUE AFUA_1G17690)-RELATED"/>
    <property type="match status" value="1"/>
</dbReference>
<protein>
    <recommendedName>
        <fullName evidence="7">FAD-binding PCMH-type domain-containing protein</fullName>
    </recommendedName>
</protein>
<dbReference type="GeneID" id="98122314"/>
<evidence type="ECO:0000313" key="8">
    <source>
        <dbReference type="EMBL" id="KAL2269319.1"/>
    </source>
</evidence>
<gene>
    <name evidence="8" type="ORF">VTJ83DRAFT_1503</name>
</gene>
<dbReference type="PROSITE" id="PS51387">
    <property type="entry name" value="FAD_PCMH"/>
    <property type="match status" value="1"/>
</dbReference>
<dbReference type="Proteomes" id="UP001600064">
    <property type="component" value="Unassembled WGS sequence"/>
</dbReference>
<evidence type="ECO:0000256" key="1">
    <source>
        <dbReference type="ARBA" id="ARBA00001974"/>
    </source>
</evidence>
<feature type="chain" id="PRO_5045045415" description="FAD-binding PCMH-type domain-containing protein" evidence="6">
    <location>
        <begin position="23"/>
        <end position="596"/>
    </location>
</feature>
<dbReference type="Pfam" id="PF01565">
    <property type="entry name" value="FAD_binding_4"/>
    <property type="match status" value="1"/>
</dbReference>
<reference evidence="8 9" key="1">
    <citation type="journal article" date="2024" name="Commun. Biol.">
        <title>Comparative genomic analysis of thermophilic fungi reveals convergent evolutionary adaptations and gene losses.</title>
        <authorList>
            <person name="Steindorff A.S."/>
            <person name="Aguilar-Pontes M.V."/>
            <person name="Robinson A.J."/>
            <person name="Andreopoulos B."/>
            <person name="LaButti K."/>
            <person name="Kuo A."/>
            <person name="Mondo S."/>
            <person name="Riley R."/>
            <person name="Otillar R."/>
            <person name="Haridas S."/>
            <person name="Lipzen A."/>
            <person name="Grimwood J."/>
            <person name="Schmutz J."/>
            <person name="Clum A."/>
            <person name="Reid I.D."/>
            <person name="Moisan M.C."/>
            <person name="Butler G."/>
            <person name="Nguyen T.T.M."/>
            <person name="Dewar K."/>
            <person name="Conant G."/>
            <person name="Drula E."/>
            <person name="Henrissat B."/>
            <person name="Hansel C."/>
            <person name="Singer S."/>
            <person name="Hutchinson M.I."/>
            <person name="de Vries R.P."/>
            <person name="Natvig D.O."/>
            <person name="Powell A.J."/>
            <person name="Tsang A."/>
            <person name="Grigoriev I.V."/>
        </authorList>
    </citation>
    <scope>NUCLEOTIDE SEQUENCE [LARGE SCALE GENOMIC DNA]</scope>
    <source>
        <strain evidence="8 9">ATCC 22073</strain>
    </source>
</reference>
<dbReference type="InterPro" id="IPR006094">
    <property type="entry name" value="Oxid_FAD_bind_N"/>
</dbReference>
<keyword evidence="3" id="KW-0285">Flavoprotein</keyword>
<dbReference type="Gene3D" id="3.30.465.10">
    <property type="match status" value="2"/>
</dbReference>
<dbReference type="PANTHER" id="PTHR42973:SF39">
    <property type="entry name" value="FAD-BINDING PCMH-TYPE DOMAIN-CONTAINING PROTEIN"/>
    <property type="match status" value="1"/>
</dbReference>
<dbReference type="InterPro" id="IPR016169">
    <property type="entry name" value="FAD-bd_PCMH_sub2"/>
</dbReference>
<comment type="similarity">
    <text evidence="2">Belongs to the oxygen-dependent FAD-linked oxidoreductase family.</text>
</comment>
<dbReference type="Pfam" id="PF08031">
    <property type="entry name" value="BBE"/>
    <property type="match status" value="1"/>
</dbReference>
<evidence type="ECO:0000256" key="2">
    <source>
        <dbReference type="ARBA" id="ARBA00005466"/>
    </source>
</evidence>
<feature type="signal peptide" evidence="6">
    <location>
        <begin position="1"/>
        <end position="22"/>
    </location>
</feature>
<keyword evidence="5" id="KW-0560">Oxidoreductase</keyword>
<dbReference type="SUPFAM" id="SSF56176">
    <property type="entry name" value="FAD-binding/transporter-associated domain-like"/>
    <property type="match status" value="1"/>
</dbReference>
<evidence type="ECO:0000256" key="6">
    <source>
        <dbReference type="SAM" id="SignalP"/>
    </source>
</evidence>
<evidence type="ECO:0000256" key="4">
    <source>
        <dbReference type="ARBA" id="ARBA00022827"/>
    </source>
</evidence>
<sequence length="596" mass="64600">MPRTQSGWVAALQLALAVLTTGQNSSARPCKAVPGTPGWPSPSEWQSFNATLGGRLLQPNPPAAVCHAAGFNTTACKAIVKGWTTYDFHQKDPVSVDWNQWTNDTCLPLEGAPCTGQGYPVYVINATEPRHVQRGVEFAAKHNIRLVIKSSGHDFIGRSVAPNSLSIWTHHLSYVETHESFRPQGCRPWEGPASTTAVTVGAGTPMWNVYQRLDAVNLTTVGGGAKSVSVGGFATGGGHGVLAPKYGLAADQVLEVELVKADGQIVTANACQNQDLFWAVRGGGGSTFGALTSLTFRTFPTPRLDYASVSILTTNVSDPRPIFDMAAFVLSHFPALSSAGLSGYSFILRGLVPLPFQIANMTRPMGGLFFGGAVLDSSPEALRIMWEPILTYISITWPGLFVIKVEPESFPTFLAWFSRHYDVSPAGQNLWMGSRLFDAEALIKDRAALSRALETFTGVAMANAHLVSGKGVHDAPVARPSGLDNAVSPAWRKAYVHMLSGSPFMPFNATTKEHAKQDVQRRVQALKELTPGMGAYLNEADPEEPEWQDAFWGENYPRLLSIKREVDPNDVFWCTPCVGNERWEQVGDRLCRVGSS</sequence>
<proteinExistence type="inferred from homology"/>
<evidence type="ECO:0000256" key="3">
    <source>
        <dbReference type="ARBA" id="ARBA00022630"/>
    </source>
</evidence>
<keyword evidence="4" id="KW-0274">FAD</keyword>
<dbReference type="InterPro" id="IPR036318">
    <property type="entry name" value="FAD-bd_PCMH-like_sf"/>
</dbReference>
<keyword evidence="6" id="KW-0732">Signal</keyword>
<organism evidence="8 9">
    <name type="scientific">Remersonia thermophila</name>
    <dbReference type="NCBI Taxonomy" id="72144"/>
    <lineage>
        <taxon>Eukaryota</taxon>
        <taxon>Fungi</taxon>
        <taxon>Dikarya</taxon>
        <taxon>Ascomycota</taxon>
        <taxon>Pezizomycotina</taxon>
        <taxon>Sordariomycetes</taxon>
        <taxon>Sordariomycetidae</taxon>
        <taxon>Sordariales</taxon>
        <taxon>Sordariales incertae sedis</taxon>
        <taxon>Remersonia</taxon>
    </lineage>
</organism>
<evidence type="ECO:0000256" key="5">
    <source>
        <dbReference type="ARBA" id="ARBA00023002"/>
    </source>
</evidence>
<evidence type="ECO:0000313" key="9">
    <source>
        <dbReference type="Proteomes" id="UP001600064"/>
    </source>
</evidence>
<comment type="cofactor">
    <cofactor evidence="1">
        <name>FAD</name>
        <dbReference type="ChEBI" id="CHEBI:57692"/>
    </cofactor>
</comment>
<name>A0ABR4DG87_9PEZI</name>
<keyword evidence="9" id="KW-1185">Reference proteome</keyword>
<dbReference type="InterPro" id="IPR016166">
    <property type="entry name" value="FAD-bd_PCMH"/>
</dbReference>
<feature type="domain" description="FAD-binding PCMH-type" evidence="7">
    <location>
        <begin position="116"/>
        <end position="301"/>
    </location>
</feature>
<dbReference type="InterPro" id="IPR012951">
    <property type="entry name" value="BBE"/>
</dbReference>
<dbReference type="RefSeq" id="XP_070868043.1">
    <property type="nucleotide sequence ID" value="XM_071007670.1"/>
</dbReference>
<accession>A0ABR4DG87</accession>
<dbReference type="EMBL" id="JAZGUE010000002">
    <property type="protein sequence ID" value="KAL2269319.1"/>
    <property type="molecule type" value="Genomic_DNA"/>
</dbReference>
<comment type="caution">
    <text evidence="8">The sequence shown here is derived from an EMBL/GenBank/DDBJ whole genome shotgun (WGS) entry which is preliminary data.</text>
</comment>
<evidence type="ECO:0000259" key="7">
    <source>
        <dbReference type="PROSITE" id="PS51387"/>
    </source>
</evidence>
<dbReference type="InterPro" id="IPR050416">
    <property type="entry name" value="FAD-linked_Oxidoreductase"/>
</dbReference>